<dbReference type="PANTHER" id="PTHR23415">
    <property type="entry name" value="CYCLIN-DEPENDENT KINASES REGULATORY SUBUNIT/60S RIBOSOME SUBUNIT BIOGENESIS PROTEIN NIP7"/>
    <property type="match status" value="1"/>
</dbReference>
<evidence type="ECO:0000256" key="5">
    <source>
        <dbReference type="SAM" id="MobiDB-lite"/>
    </source>
</evidence>
<sequence>MTDSIHNHQHLGKQDAFNKENPSRGHVERTRDVFKESKPAAANEDTQKEPKMQSRRAEQQTHTKAHKRKSAEAKEKEELSADEQKAKDLAEHESGSTFFVEDTILIIIHFCNNREIDDDYEYRHVTLPKEIAQWLPHYDLLSEDEWRSLGVRQSLGWEHYMVHSELLLAMLSSGATCATFQARKRLPEKGKEHFVTRKLQQHPPKKSKQGDSNASNEEDDTENKESYSKKPRRN</sequence>
<keyword evidence="2 4" id="KW-0132">Cell division</keyword>
<evidence type="ECO:0000313" key="6">
    <source>
        <dbReference type="EMBL" id="KAG2184872.1"/>
    </source>
</evidence>
<feature type="compositionally biased region" description="Basic and acidic residues" evidence="5">
    <location>
        <begin position="45"/>
        <end position="61"/>
    </location>
</feature>
<comment type="function">
    <text evidence="4">Binds to the catalytic subunit of the cyclin dependent kinases and is essential for their biological function.</text>
</comment>
<keyword evidence="7" id="KW-1185">Reference proteome</keyword>
<accession>A0A8H7Q2D9</accession>
<evidence type="ECO:0000256" key="4">
    <source>
        <dbReference type="RuleBase" id="RU311113"/>
    </source>
</evidence>
<dbReference type="Gene3D" id="3.30.170.10">
    <property type="entry name" value="Cyclin-dependent kinase, regulatory subunit"/>
    <property type="match status" value="1"/>
</dbReference>
<evidence type="ECO:0000256" key="1">
    <source>
        <dbReference type="ARBA" id="ARBA00007782"/>
    </source>
</evidence>
<gene>
    <name evidence="6" type="ORF">INT43_000785</name>
</gene>
<dbReference type="InterPro" id="IPR036858">
    <property type="entry name" value="Cyclin-dep_kinase_reg-sub_sf"/>
</dbReference>
<evidence type="ECO:0000256" key="3">
    <source>
        <dbReference type="ARBA" id="ARBA00023306"/>
    </source>
</evidence>
<dbReference type="InterPro" id="IPR000789">
    <property type="entry name" value="Cyclin-dep_kinase_reg-sub"/>
</dbReference>
<organism evidence="6 7">
    <name type="scientific">Mortierella isabellina</name>
    <name type="common">Filamentous fungus</name>
    <name type="synonym">Umbelopsis isabellina</name>
    <dbReference type="NCBI Taxonomy" id="91625"/>
    <lineage>
        <taxon>Eukaryota</taxon>
        <taxon>Fungi</taxon>
        <taxon>Fungi incertae sedis</taxon>
        <taxon>Mucoromycota</taxon>
        <taxon>Mucoromycotina</taxon>
        <taxon>Umbelopsidomycetes</taxon>
        <taxon>Umbelopsidales</taxon>
        <taxon>Umbelopsidaceae</taxon>
        <taxon>Umbelopsis</taxon>
    </lineage>
</organism>
<feature type="region of interest" description="Disordered" evidence="5">
    <location>
        <begin position="191"/>
        <end position="234"/>
    </location>
</feature>
<dbReference type="PRINTS" id="PR00296">
    <property type="entry name" value="CYCLINKINASE"/>
</dbReference>
<dbReference type="GO" id="GO:0051301">
    <property type="term" value="P:cell division"/>
    <property type="evidence" value="ECO:0007669"/>
    <property type="project" value="UniProtKB-UniRule"/>
</dbReference>
<dbReference type="AlphaFoldDB" id="A0A8H7Q2D9"/>
<dbReference type="Pfam" id="PF01111">
    <property type="entry name" value="CKS"/>
    <property type="match status" value="1"/>
</dbReference>
<reference evidence="6" key="1">
    <citation type="submission" date="2020-12" db="EMBL/GenBank/DDBJ databases">
        <title>Metabolic potential, ecology and presence of endohyphal bacteria is reflected in genomic diversity of Mucoromycotina.</title>
        <authorList>
            <person name="Muszewska A."/>
            <person name="Okrasinska A."/>
            <person name="Steczkiewicz K."/>
            <person name="Drgas O."/>
            <person name="Orlowska M."/>
            <person name="Perlinska-Lenart U."/>
            <person name="Aleksandrzak-Piekarczyk T."/>
            <person name="Szatraj K."/>
            <person name="Zielenkiewicz U."/>
            <person name="Pilsyk S."/>
            <person name="Malc E."/>
            <person name="Mieczkowski P."/>
            <person name="Kruszewska J.S."/>
            <person name="Biernat P."/>
            <person name="Pawlowska J."/>
        </authorList>
    </citation>
    <scope>NUCLEOTIDE SEQUENCE</scope>
    <source>
        <strain evidence="6">WA0000067209</strain>
    </source>
</reference>
<comment type="similarity">
    <text evidence="1 4">Belongs to the CKS family.</text>
</comment>
<protein>
    <recommendedName>
        <fullName evidence="4">Cyclin-dependent kinases regulatory subunit</fullName>
    </recommendedName>
</protein>
<dbReference type="SMART" id="SM01084">
    <property type="entry name" value="CKS"/>
    <property type="match status" value="1"/>
</dbReference>
<name>A0A8H7Q2D9_MORIS</name>
<dbReference type="EMBL" id="JAEPQZ010000002">
    <property type="protein sequence ID" value="KAG2184872.1"/>
    <property type="molecule type" value="Genomic_DNA"/>
</dbReference>
<feature type="compositionally biased region" description="Basic and acidic residues" evidence="5">
    <location>
        <begin position="70"/>
        <end position="92"/>
    </location>
</feature>
<dbReference type="Proteomes" id="UP000654370">
    <property type="component" value="Unassembled WGS sequence"/>
</dbReference>
<evidence type="ECO:0000256" key="2">
    <source>
        <dbReference type="ARBA" id="ARBA00022618"/>
    </source>
</evidence>
<keyword evidence="3 4" id="KW-0131">Cell cycle</keyword>
<comment type="caution">
    <text evidence="6">The sequence shown here is derived from an EMBL/GenBank/DDBJ whole genome shotgun (WGS) entry which is preliminary data.</text>
</comment>
<feature type="region of interest" description="Disordered" evidence="5">
    <location>
        <begin position="1"/>
        <end position="92"/>
    </location>
</feature>
<evidence type="ECO:0000313" key="7">
    <source>
        <dbReference type="Proteomes" id="UP000654370"/>
    </source>
</evidence>
<dbReference type="SUPFAM" id="SSF55637">
    <property type="entry name" value="Cell cycle regulatory proteins"/>
    <property type="match status" value="1"/>
</dbReference>
<feature type="compositionally biased region" description="Basic and acidic residues" evidence="5">
    <location>
        <begin position="12"/>
        <end position="38"/>
    </location>
</feature>
<dbReference type="OrthoDB" id="440676at2759"/>
<proteinExistence type="inferred from homology"/>
<dbReference type="GO" id="GO:0016538">
    <property type="term" value="F:cyclin-dependent protein serine/threonine kinase regulator activity"/>
    <property type="evidence" value="ECO:0007669"/>
    <property type="project" value="InterPro"/>
</dbReference>